<feature type="transmembrane region" description="Helical" evidence="1">
    <location>
        <begin position="210"/>
        <end position="227"/>
    </location>
</feature>
<feature type="transmembrane region" description="Helical" evidence="1">
    <location>
        <begin position="423"/>
        <end position="443"/>
    </location>
</feature>
<reference evidence="2 3" key="1">
    <citation type="submission" date="2017-04" db="EMBL/GenBank/DDBJ databases">
        <authorList>
            <person name="Afonso C.L."/>
            <person name="Miller P.J."/>
            <person name="Scott M.A."/>
            <person name="Spackman E."/>
            <person name="Goraichik I."/>
            <person name="Dimitrov K.M."/>
            <person name="Suarez D.L."/>
            <person name="Swayne D.E."/>
        </authorList>
    </citation>
    <scope>NUCLEOTIDE SEQUENCE [LARGE SCALE GENOMIC DNA]</scope>
    <source>
        <strain evidence="2 3">CGMCC 1.12708</strain>
    </source>
</reference>
<feature type="transmembrane region" description="Helical" evidence="1">
    <location>
        <begin position="391"/>
        <end position="411"/>
    </location>
</feature>
<dbReference type="NCBIfam" id="TIGR04370">
    <property type="entry name" value="glyco_rpt_poly"/>
    <property type="match status" value="1"/>
</dbReference>
<evidence type="ECO:0000256" key="1">
    <source>
        <dbReference type="SAM" id="Phobius"/>
    </source>
</evidence>
<dbReference type="Proteomes" id="UP000192393">
    <property type="component" value="Unassembled WGS sequence"/>
</dbReference>
<feature type="transmembrane region" description="Helical" evidence="1">
    <location>
        <begin position="233"/>
        <end position="249"/>
    </location>
</feature>
<evidence type="ECO:0000313" key="3">
    <source>
        <dbReference type="Proteomes" id="UP000192393"/>
    </source>
</evidence>
<keyword evidence="1" id="KW-1133">Transmembrane helix</keyword>
<dbReference type="RefSeq" id="WP_084017502.1">
    <property type="nucleotide sequence ID" value="NZ_FWXS01000006.1"/>
</dbReference>
<dbReference type="AlphaFoldDB" id="A0A1W2BAE9"/>
<organism evidence="2 3">
    <name type="scientific">Moheibacter sediminis</name>
    <dbReference type="NCBI Taxonomy" id="1434700"/>
    <lineage>
        <taxon>Bacteria</taxon>
        <taxon>Pseudomonadati</taxon>
        <taxon>Bacteroidota</taxon>
        <taxon>Flavobacteriia</taxon>
        <taxon>Flavobacteriales</taxon>
        <taxon>Weeksellaceae</taxon>
        <taxon>Moheibacter</taxon>
    </lineage>
</organism>
<dbReference type="STRING" id="1434700.SAMN06296427_1068"/>
<proteinExistence type="predicted"/>
<keyword evidence="1" id="KW-0812">Transmembrane</keyword>
<feature type="transmembrane region" description="Helical" evidence="1">
    <location>
        <begin position="31"/>
        <end position="46"/>
    </location>
</feature>
<feature type="transmembrane region" description="Helical" evidence="1">
    <location>
        <begin position="261"/>
        <end position="279"/>
    </location>
</feature>
<dbReference type="OrthoDB" id="1417452at2"/>
<feature type="transmembrane region" description="Helical" evidence="1">
    <location>
        <begin position="172"/>
        <end position="189"/>
    </location>
</feature>
<gene>
    <name evidence="2" type="ORF">SAMN06296427_1068</name>
</gene>
<feature type="transmembrane region" description="Helical" evidence="1">
    <location>
        <begin position="58"/>
        <end position="78"/>
    </location>
</feature>
<dbReference type="InterPro" id="IPR029468">
    <property type="entry name" value="O-ag_pol_Wzy"/>
</dbReference>
<dbReference type="Pfam" id="PF14296">
    <property type="entry name" value="O-ag_pol_Wzy"/>
    <property type="match status" value="1"/>
</dbReference>
<name>A0A1W2BAE9_9FLAO</name>
<feature type="transmembrane region" description="Helical" evidence="1">
    <location>
        <begin position="449"/>
        <end position="468"/>
    </location>
</feature>
<keyword evidence="1" id="KW-0472">Membrane</keyword>
<dbReference type="EMBL" id="FWXS01000006">
    <property type="protein sequence ID" value="SMC69889.1"/>
    <property type="molecule type" value="Genomic_DNA"/>
</dbReference>
<evidence type="ECO:0000313" key="2">
    <source>
        <dbReference type="EMBL" id="SMC69889.1"/>
    </source>
</evidence>
<feature type="transmembrane region" description="Helical" evidence="1">
    <location>
        <begin position="141"/>
        <end position="160"/>
    </location>
</feature>
<accession>A0A1W2BAE9</accession>
<keyword evidence="3" id="KW-1185">Reference proteome</keyword>
<protein>
    <submittedName>
        <fullName evidence="2">Oligosaccharide repeat unit polymerase</fullName>
    </submittedName>
</protein>
<feature type="transmembrane region" description="Helical" evidence="1">
    <location>
        <begin position="98"/>
        <end position="120"/>
    </location>
</feature>
<sequence>MFKKLLFFGIVLLLSVYYFNSNENMDKEVIFILLSLVGVTTFLFFYRKEAEPNLKGQFFKHSTIAVTGLLIVNFQYYIDYLVGNIPITDSFIFVNQRIVVKSLTLSLIGLLMFFIGYLSYTKRKKIFKARKRIYHTKYLEILVVVFLILYFSTININYVMGGYGKVDKGSGITYIDLLFKTFVISTIIQKTRNLILSGKENITIKIYLKNLGLPLNISLILYLLTVLLSGDRGPLITFLILVFTGYLFVTKRKVKKRYGILALFVGASLITILGVARSFSSDLSFTDKVQLAFQDDPFSQEKSFLPQTKELAGSVKANHHAVDFVPEHHDFLYGRFQFQQITVVLPFFNIFNVIIFEDVSKKYAGSASFVTWIFQGDRPTYGNGTSVIADFYFDLGLIGVVIGMFFFGYFMRMAEVKMYVEKMPSLFSHTFFMVYIGSALYIARSSFLFEFRTVVWVFVILLINQYLFNKKYL</sequence>